<proteinExistence type="predicted"/>
<organism evidence="1 2">
    <name type="scientific">Pyronema omphalodes (strain CBS 100304)</name>
    <name type="common">Pyronema confluens</name>
    <dbReference type="NCBI Taxonomy" id="1076935"/>
    <lineage>
        <taxon>Eukaryota</taxon>
        <taxon>Fungi</taxon>
        <taxon>Dikarya</taxon>
        <taxon>Ascomycota</taxon>
        <taxon>Pezizomycotina</taxon>
        <taxon>Pezizomycetes</taxon>
        <taxon>Pezizales</taxon>
        <taxon>Pyronemataceae</taxon>
        <taxon>Pyronema</taxon>
    </lineage>
</organism>
<evidence type="ECO:0000313" key="1">
    <source>
        <dbReference type="EMBL" id="CCX14331.1"/>
    </source>
</evidence>
<sequence length="72" mass="8094">MGSGRSGCDGWDGMGVAVVWVRVRQSAYWMDDCRIASSQYPMNERARIANECLQQQRPTIVISSLCKTWPIA</sequence>
<dbReference type="EMBL" id="HF935952">
    <property type="protein sequence ID" value="CCX14331.1"/>
    <property type="molecule type" value="Genomic_DNA"/>
</dbReference>
<keyword evidence="2" id="KW-1185">Reference proteome</keyword>
<name>U4L865_PYROM</name>
<reference evidence="1 2" key="1">
    <citation type="journal article" date="2013" name="PLoS Genet.">
        <title>The genome and development-dependent transcriptomes of Pyronema confluens: a window into fungal evolution.</title>
        <authorList>
            <person name="Traeger S."/>
            <person name="Altegoer F."/>
            <person name="Freitag M."/>
            <person name="Gabaldon T."/>
            <person name="Kempken F."/>
            <person name="Kumar A."/>
            <person name="Marcet-Houben M."/>
            <person name="Poggeler S."/>
            <person name="Stajich J.E."/>
            <person name="Nowrousian M."/>
        </authorList>
    </citation>
    <scope>NUCLEOTIDE SEQUENCE [LARGE SCALE GENOMIC DNA]</scope>
    <source>
        <strain evidence="2">CBS 100304</strain>
        <tissue evidence="1">Vegetative mycelium</tissue>
    </source>
</reference>
<protein>
    <submittedName>
        <fullName evidence="1">Uncharacterized protein</fullName>
    </submittedName>
</protein>
<evidence type="ECO:0000313" key="2">
    <source>
        <dbReference type="Proteomes" id="UP000018144"/>
    </source>
</evidence>
<dbReference type="AlphaFoldDB" id="U4L865"/>
<dbReference type="Proteomes" id="UP000018144">
    <property type="component" value="Unassembled WGS sequence"/>
</dbReference>
<gene>
    <name evidence="1" type="ORF">PCON_13924</name>
</gene>
<accession>U4L865</accession>